<accession>A0A0D7AB36</accession>
<dbReference type="EMBL" id="KN881851">
    <property type="protein sequence ID" value="KIY48222.1"/>
    <property type="molecule type" value="Genomic_DNA"/>
</dbReference>
<name>A0A0D7AB36_9AGAR</name>
<keyword evidence="3" id="KW-1185">Reference proteome</keyword>
<dbReference type="AlphaFoldDB" id="A0A0D7AB36"/>
<evidence type="ECO:0000313" key="3">
    <source>
        <dbReference type="Proteomes" id="UP000054144"/>
    </source>
</evidence>
<dbReference type="Proteomes" id="UP000054144">
    <property type="component" value="Unassembled WGS sequence"/>
</dbReference>
<sequence length="481" mass="52241">MIPLLDPEHQIYDGGHNNYMPHEDLAISTSGVCHPDDGAGPFSHAYSSVQCNAFDNYKDFVPSTWYPSPPSTSVEPGRSVPLPPEFCNQSSGAGVGGVLDSPILDAYTNAFEPLSPPPSPTCIAHLSLANEPATSAAVADGIPSASDLPPLDGIDDALLSPLSPEWTTSAIPDVGTDPSGRHFSVSSPYEYPEYSFVDSNIPIHDGGWGYCAGAPPFYRSPTDDIVDFPEPPDSPILHCVHALPALDHDSRLLESPAQTHVGLPSTDDEDRDQQLIPPLDLFDPPEYEPVNSSSADICPVLDRGLLFPDGSGDFARSPSPEEDICLSPSYCLEDSADPELHHICDLRRRYQTSELEAKQKEAVYTEQGLWALRDAAQRQRKQAKHCRKELSTLLRLKLGTLPEDEPSGLLFTSLEPPKKPIASMAQLVARMFIRRNDTSRPFCGRPCPLVFGTHLPPSPLVRHPAFPSSQTSTSRLGNTLP</sequence>
<evidence type="ECO:0000256" key="1">
    <source>
        <dbReference type="SAM" id="MobiDB-lite"/>
    </source>
</evidence>
<gene>
    <name evidence="2" type="ORF">FISHEDRAFT_73786</name>
</gene>
<evidence type="ECO:0000313" key="2">
    <source>
        <dbReference type="EMBL" id="KIY48222.1"/>
    </source>
</evidence>
<proteinExistence type="predicted"/>
<feature type="compositionally biased region" description="Polar residues" evidence="1">
    <location>
        <begin position="467"/>
        <end position="481"/>
    </location>
</feature>
<dbReference type="OrthoDB" id="2936986at2759"/>
<feature type="region of interest" description="Disordered" evidence="1">
    <location>
        <begin position="461"/>
        <end position="481"/>
    </location>
</feature>
<protein>
    <submittedName>
        <fullName evidence="2">Uncharacterized protein</fullName>
    </submittedName>
</protein>
<reference evidence="2 3" key="1">
    <citation type="journal article" date="2015" name="Fungal Genet. Biol.">
        <title>Evolution of novel wood decay mechanisms in Agaricales revealed by the genome sequences of Fistulina hepatica and Cylindrobasidium torrendii.</title>
        <authorList>
            <person name="Floudas D."/>
            <person name="Held B.W."/>
            <person name="Riley R."/>
            <person name="Nagy L.G."/>
            <person name="Koehler G."/>
            <person name="Ransdell A.S."/>
            <person name="Younus H."/>
            <person name="Chow J."/>
            <person name="Chiniquy J."/>
            <person name="Lipzen A."/>
            <person name="Tritt A."/>
            <person name="Sun H."/>
            <person name="Haridas S."/>
            <person name="LaButti K."/>
            <person name="Ohm R.A."/>
            <person name="Kues U."/>
            <person name="Blanchette R.A."/>
            <person name="Grigoriev I.V."/>
            <person name="Minto R.E."/>
            <person name="Hibbett D.S."/>
        </authorList>
    </citation>
    <scope>NUCLEOTIDE SEQUENCE [LARGE SCALE GENOMIC DNA]</scope>
    <source>
        <strain evidence="2 3">ATCC 64428</strain>
    </source>
</reference>
<organism evidence="2 3">
    <name type="scientific">Fistulina hepatica ATCC 64428</name>
    <dbReference type="NCBI Taxonomy" id="1128425"/>
    <lineage>
        <taxon>Eukaryota</taxon>
        <taxon>Fungi</taxon>
        <taxon>Dikarya</taxon>
        <taxon>Basidiomycota</taxon>
        <taxon>Agaricomycotina</taxon>
        <taxon>Agaricomycetes</taxon>
        <taxon>Agaricomycetidae</taxon>
        <taxon>Agaricales</taxon>
        <taxon>Fistulinaceae</taxon>
        <taxon>Fistulina</taxon>
    </lineage>
</organism>